<accession>A0A5D2EYS0</accession>
<name>A0A5D2EYS0_GOSDA</name>
<sequence length="84" mass="9500">MSCLLNMLRDIESAPNKSTAPHFLKFGCKSFPSCSSRKEDWGHPIYNDPNIMKKAHKCLKMHGGSRAPCDSGLPIHLFVPFRRN</sequence>
<dbReference type="Proteomes" id="UP000323506">
    <property type="component" value="Chromosome A10"/>
</dbReference>
<reference evidence="1 2" key="1">
    <citation type="submission" date="2019-06" db="EMBL/GenBank/DDBJ databases">
        <title>WGS assembly of Gossypium darwinii.</title>
        <authorList>
            <person name="Chen Z.J."/>
            <person name="Sreedasyam A."/>
            <person name="Ando A."/>
            <person name="Song Q."/>
            <person name="De L."/>
            <person name="Hulse-Kemp A."/>
            <person name="Ding M."/>
            <person name="Ye W."/>
            <person name="Kirkbride R."/>
            <person name="Jenkins J."/>
            <person name="Plott C."/>
            <person name="Lovell J."/>
            <person name="Lin Y.-M."/>
            <person name="Vaughn R."/>
            <person name="Liu B."/>
            <person name="Li W."/>
            <person name="Simpson S."/>
            <person name="Scheffler B."/>
            <person name="Saski C."/>
            <person name="Grover C."/>
            <person name="Hu G."/>
            <person name="Conover J."/>
            <person name="Carlson J."/>
            <person name="Shu S."/>
            <person name="Boston L."/>
            <person name="Williams M."/>
            <person name="Peterson D."/>
            <person name="Mcgee K."/>
            <person name="Jones D."/>
            <person name="Wendel J."/>
            <person name="Stelly D."/>
            <person name="Grimwood J."/>
            <person name="Schmutz J."/>
        </authorList>
    </citation>
    <scope>NUCLEOTIDE SEQUENCE [LARGE SCALE GENOMIC DNA]</scope>
    <source>
        <strain evidence="1">1808015.09</strain>
    </source>
</reference>
<protein>
    <submittedName>
        <fullName evidence="1">Uncharacterized protein</fullName>
    </submittedName>
</protein>
<proteinExistence type="predicted"/>
<gene>
    <name evidence="1" type="ORF">ES288_A10G114400v1</name>
</gene>
<dbReference type="AlphaFoldDB" id="A0A5D2EYS0"/>
<organism evidence="1 2">
    <name type="scientific">Gossypium darwinii</name>
    <name type="common">Darwin's cotton</name>
    <name type="synonym">Gossypium barbadense var. darwinii</name>
    <dbReference type="NCBI Taxonomy" id="34276"/>
    <lineage>
        <taxon>Eukaryota</taxon>
        <taxon>Viridiplantae</taxon>
        <taxon>Streptophyta</taxon>
        <taxon>Embryophyta</taxon>
        <taxon>Tracheophyta</taxon>
        <taxon>Spermatophyta</taxon>
        <taxon>Magnoliopsida</taxon>
        <taxon>eudicotyledons</taxon>
        <taxon>Gunneridae</taxon>
        <taxon>Pentapetalae</taxon>
        <taxon>rosids</taxon>
        <taxon>malvids</taxon>
        <taxon>Malvales</taxon>
        <taxon>Malvaceae</taxon>
        <taxon>Malvoideae</taxon>
        <taxon>Gossypium</taxon>
    </lineage>
</organism>
<evidence type="ECO:0000313" key="1">
    <source>
        <dbReference type="EMBL" id="TYG98397.1"/>
    </source>
</evidence>
<dbReference type="EMBL" id="CM017697">
    <property type="protein sequence ID" value="TYG98397.1"/>
    <property type="molecule type" value="Genomic_DNA"/>
</dbReference>
<keyword evidence="2" id="KW-1185">Reference proteome</keyword>
<evidence type="ECO:0000313" key="2">
    <source>
        <dbReference type="Proteomes" id="UP000323506"/>
    </source>
</evidence>